<dbReference type="RefSeq" id="XP_008819112.1">
    <property type="nucleotide sequence ID" value="XM_008820890.1"/>
</dbReference>
<keyword evidence="2" id="KW-0472">Membrane</keyword>
<keyword evidence="4" id="KW-1185">Reference proteome</keyword>
<evidence type="ECO:0000313" key="3">
    <source>
        <dbReference type="EMBL" id="EUD64304.1"/>
    </source>
</evidence>
<organism evidence="3 4">
    <name type="scientific">Plasmodium inui San Antonio 1</name>
    <dbReference type="NCBI Taxonomy" id="1237626"/>
    <lineage>
        <taxon>Eukaryota</taxon>
        <taxon>Sar</taxon>
        <taxon>Alveolata</taxon>
        <taxon>Apicomplexa</taxon>
        <taxon>Aconoidasida</taxon>
        <taxon>Haemosporida</taxon>
        <taxon>Plasmodiidae</taxon>
        <taxon>Plasmodium</taxon>
        <taxon>Plasmodium (Plasmodium)</taxon>
    </lineage>
</organism>
<feature type="compositionally biased region" description="Polar residues" evidence="1">
    <location>
        <begin position="380"/>
        <end position="405"/>
    </location>
</feature>
<dbReference type="VEuPathDB" id="PlasmoDB:C922_05319"/>
<feature type="compositionally biased region" description="Low complexity" evidence="1">
    <location>
        <begin position="355"/>
        <end position="379"/>
    </location>
</feature>
<reference evidence="3 4" key="1">
    <citation type="submission" date="2013-02" db="EMBL/GenBank/DDBJ databases">
        <title>The Genome Sequence of Plasmodium inui San Antonio 1.</title>
        <authorList>
            <consortium name="The Broad Institute Genome Sequencing Platform"/>
            <consortium name="The Broad Institute Genome Sequencing Center for Infectious Disease"/>
            <person name="Neafsey D."/>
            <person name="Cheeseman I."/>
            <person name="Volkman S."/>
            <person name="Adams J."/>
            <person name="Walker B."/>
            <person name="Young S.K."/>
            <person name="Zeng Q."/>
            <person name="Gargeya S."/>
            <person name="Fitzgerald M."/>
            <person name="Haas B."/>
            <person name="Abouelleil A."/>
            <person name="Alvarado L."/>
            <person name="Arachchi H.M."/>
            <person name="Berlin A.M."/>
            <person name="Chapman S.B."/>
            <person name="Dewar J."/>
            <person name="Goldberg J."/>
            <person name="Griggs A."/>
            <person name="Gujja S."/>
            <person name="Hansen M."/>
            <person name="Howarth C."/>
            <person name="Imamovic A."/>
            <person name="Larimer J."/>
            <person name="McCowan C."/>
            <person name="Murphy C."/>
            <person name="Neiman D."/>
            <person name="Pearson M."/>
            <person name="Priest M."/>
            <person name="Roberts A."/>
            <person name="Saif S."/>
            <person name="Shea T."/>
            <person name="Sisk P."/>
            <person name="Sykes S."/>
            <person name="Wortman J."/>
            <person name="Nusbaum C."/>
            <person name="Birren B."/>
        </authorList>
    </citation>
    <scope>NUCLEOTIDE SEQUENCE [LARGE SCALE GENOMIC DNA]</scope>
    <source>
        <strain evidence="3 4">San Antonio 1</strain>
    </source>
</reference>
<evidence type="ECO:0000256" key="1">
    <source>
        <dbReference type="SAM" id="MobiDB-lite"/>
    </source>
</evidence>
<name>W7A5E5_9APIC</name>
<feature type="transmembrane region" description="Helical" evidence="2">
    <location>
        <begin position="237"/>
        <end position="261"/>
    </location>
</feature>
<dbReference type="EMBL" id="KI965514">
    <property type="protein sequence ID" value="EUD64304.1"/>
    <property type="molecule type" value="Genomic_DNA"/>
</dbReference>
<proteinExistence type="predicted"/>
<evidence type="ECO:0008006" key="5">
    <source>
        <dbReference type="Google" id="ProtNLM"/>
    </source>
</evidence>
<dbReference type="GeneID" id="20040593"/>
<feature type="region of interest" description="Disordered" evidence="1">
    <location>
        <begin position="355"/>
        <end position="405"/>
    </location>
</feature>
<gene>
    <name evidence="3" type="ORF">C922_05319</name>
</gene>
<protein>
    <recommendedName>
        <fullName evidence="5">PIR Superfamily Protein</fullName>
    </recommendedName>
</protein>
<evidence type="ECO:0000256" key="2">
    <source>
        <dbReference type="SAM" id="Phobius"/>
    </source>
</evidence>
<evidence type="ECO:0000313" key="4">
    <source>
        <dbReference type="Proteomes" id="UP000030640"/>
    </source>
</evidence>
<keyword evidence="2" id="KW-1133">Transmembrane helix</keyword>
<dbReference type="AlphaFoldDB" id="W7A5E5"/>
<dbReference type="Proteomes" id="UP000030640">
    <property type="component" value="Unassembled WGS sequence"/>
</dbReference>
<keyword evidence="2" id="KW-0812">Transmembrane</keyword>
<accession>W7A5E5</accession>
<dbReference type="OrthoDB" id="385316at2759"/>
<sequence length="405" mass="46204">MTTILGELKNQYDPEKKWLKCSDTLTPSSCKEAIEGKCEECTYQNWMDFLLCHYHKKHSHGYSGNDATDCEASCKQVYEKCCAKDTSLWGFLHNKTELKNLLKLYYFGQTCGDIQPILLDHQKPEYKKACQFVNECLHIFRELKEKYCPNKTFKVVTGKNGTPGNFSSSPVCYQLEQFFDKYQTTLYQSLEGKQKGNHNKMSSLEEHPDAARVRCDVSEDLYYTPFFKIFKYNSRRLTTFGSIVFVIFFILFMILMMHILFKFTPIGDAINPRRAHVRRKWRDIQGENYYPNSMGYYGDGSTYSDSSRFGESSTSDGISMSNEGSTFYYSAPDGSSMSNEGSTFYYSASDGSISSFGESNESEGSTTLDGSTTSDSRSTFNYSSYDDGPTSTDSSFSLSYRSARH</sequence>